<evidence type="ECO:0000256" key="1">
    <source>
        <dbReference type="ARBA" id="ARBA00004162"/>
    </source>
</evidence>
<dbReference type="GO" id="GO:0005886">
    <property type="term" value="C:plasma membrane"/>
    <property type="evidence" value="ECO:0007669"/>
    <property type="project" value="UniProtKB-SubCell"/>
</dbReference>
<evidence type="ECO:0000256" key="5">
    <source>
        <dbReference type="ARBA" id="ARBA00022989"/>
    </source>
</evidence>
<organism evidence="9 10">
    <name type="scientific">Parasulfuritortus cantonensis</name>
    <dbReference type="NCBI Taxonomy" id="2528202"/>
    <lineage>
        <taxon>Bacteria</taxon>
        <taxon>Pseudomonadati</taxon>
        <taxon>Pseudomonadota</taxon>
        <taxon>Betaproteobacteria</taxon>
        <taxon>Nitrosomonadales</taxon>
        <taxon>Thiobacillaceae</taxon>
        <taxon>Parasulfuritortus</taxon>
    </lineage>
</organism>
<gene>
    <name evidence="9" type="ORF">EZJ19_01755</name>
</gene>
<sequence>MIARQAEYEAPRPVAEINVTPFIDVVLVLLVVFMITAPLAMASVPLKLPSSAAPPARPGPAPLVVSLTLDGRVYLDGDEVDMAGLAGRMGPLLAAEPARPVQVRADAALPYGQVAGMLGRLGALGASRLALITERGQP</sequence>
<dbReference type="Proteomes" id="UP000295443">
    <property type="component" value="Unassembled WGS sequence"/>
</dbReference>
<evidence type="ECO:0000256" key="4">
    <source>
        <dbReference type="ARBA" id="ARBA00022692"/>
    </source>
</evidence>
<dbReference type="GO" id="GO:0022857">
    <property type="term" value="F:transmembrane transporter activity"/>
    <property type="evidence" value="ECO:0007669"/>
    <property type="project" value="InterPro"/>
</dbReference>
<comment type="similarity">
    <text evidence="2 7">Belongs to the ExbD/TolR family.</text>
</comment>
<keyword evidence="5 8" id="KW-1133">Transmembrane helix</keyword>
<dbReference type="OrthoDB" id="9798629at2"/>
<keyword evidence="6 8" id="KW-0472">Membrane</keyword>
<dbReference type="Pfam" id="PF02472">
    <property type="entry name" value="ExbD"/>
    <property type="match status" value="1"/>
</dbReference>
<protein>
    <submittedName>
        <fullName evidence="9">Biopolymer transporter ExbD</fullName>
    </submittedName>
</protein>
<keyword evidence="7" id="KW-0653">Protein transport</keyword>
<dbReference type="GO" id="GO:0015031">
    <property type="term" value="P:protein transport"/>
    <property type="evidence" value="ECO:0007669"/>
    <property type="project" value="UniProtKB-KW"/>
</dbReference>
<comment type="subcellular location">
    <subcellularLocation>
        <location evidence="1">Cell membrane</location>
        <topology evidence="1">Single-pass membrane protein</topology>
    </subcellularLocation>
    <subcellularLocation>
        <location evidence="7">Cell membrane</location>
        <topology evidence="7">Single-pass type II membrane protein</topology>
    </subcellularLocation>
</comment>
<evidence type="ECO:0000256" key="2">
    <source>
        <dbReference type="ARBA" id="ARBA00005811"/>
    </source>
</evidence>
<accession>A0A4R1BMI6</accession>
<dbReference type="InterPro" id="IPR003400">
    <property type="entry name" value="ExbD"/>
</dbReference>
<keyword evidence="7" id="KW-0813">Transport</keyword>
<comment type="caution">
    <text evidence="9">The sequence shown here is derived from an EMBL/GenBank/DDBJ whole genome shotgun (WGS) entry which is preliminary data.</text>
</comment>
<evidence type="ECO:0000256" key="3">
    <source>
        <dbReference type="ARBA" id="ARBA00022475"/>
    </source>
</evidence>
<evidence type="ECO:0000256" key="7">
    <source>
        <dbReference type="RuleBase" id="RU003879"/>
    </source>
</evidence>
<evidence type="ECO:0000313" key="10">
    <source>
        <dbReference type="Proteomes" id="UP000295443"/>
    </source>
</evidence>
<name>A0A4R1BMI6_9PROT</name>
<reference evidence="9 10" key="1">
    <citation type="submission" date="2019-03" db="EMBL/GenBank/DDBJ databases">
        <title>Genome sequence of Thiobacillaceae bacterium LSR1, a sulfur-oxidizing bacterium isolated from freshwater sediment.</title>
        <authorList>
            <person name="Li S."/>
        </authorList>
    </citation>
    <scope>NUCLEOTIDE SEQUENCE [LARGE SCALE GENOMIC DNA]</scope>
    <source>
        <strain evidence="9 10">LSR1</strain>
    </source>
</reference>
<proteinExistence type="inferred from homology"/>
<evidence type="ECO:0000256" key="6">
    <source>
        <dbReference type="ARBA" id="ARBA00023136"/>
    </source>
</evidence>
<evidence type="ECO:0000313" key="9">
    <source>
        <dbReference type="EMBL" id="TCJ18701.1"/>
    </source>
</evidence>
<dbReference type="RefSeq" id="WP_131444586.1">
    <property type="nucleotide sequence ID" value="NZ_SJZB01000009.1"/>
</dbReference>
<dbReference type="Gene3D" id="3.30.420.270">
    <property type="match status" value="1"/>
</dbReference>
<keyword evidence="4 7" id="KW-0812">Transmembrane</keyword>
<evidence type="ECO:0000256" key="8">
    <source>
        <dbReference type="SAM" id="Phobius"/>
    </source>
</evidence>
<dbReference type="AlphaFoldDB" id="A0A4R1BMI6"/>
<dbReference type="EMBL" id="SJZB01000009">
    <property type="protein sequence ID" value="TCJ18701.1"/>
    <property type="molecule type" value="Genomic_DNA"/>
</dbReference>
<keyword evidence="3" id="KW-1003">Cell membrane</keyword>
<dbReference type="PANTHER" id="PTHR30558:SF7">
    <property type="entry name" value="TOL-PAL SYSTEM PROTEIN TOLR"/>
    <property type="match status" value="1"/>
</dbReference>
<keyword evidence="10" id="KW-1185">Reference proteome</keyword>
<feature type="transmembrane region" description="Helical" evidence="8">
    <location>
        <begin position="22"/>
        <end position="41"/>
    </location>
</feature>
<dbReference type="PANTHER" id="PTHR30558">
    <property type="entry name" value="EXBD MEMBRANE COMPONENT OF PMF-DRIVEN MACROMOLECULE IMPORT SYSTEM"/>
    <property type="match status" value="1"/>
</dbReference>